<dbReference type="EMBL" id="PGCI01000277">
    <property type="protein sequence ID" value="PLW31139.1"/>
    <property type="molecule type" value="Genomic_DNA"/>
</dbReference>
<feature type="region of interest" description="Disordered" evidence="1">
    <location>
        <begin position="398"/>
        <end position="430"/>
    </location>
</feature>
<name>A0A2N5U057_9BASI</name>
<feature type="compositionally biased region" description="Basic and acidic residues" evidence="1">
    <location>
        <begin position="356"/>
        <end position="368"/>
    </location>
</feature>
<evidence type="ECO:0000313" key="5">
    <source>
        <dbReference type="Proteomes" id="UP000235392"/>
    </source>
</evidence>
<keyword evidence="2" id="KW-1133">Transmembrane helix</keyword>
<dbReference type="InterPro" id="IPR000731">
    <property type="entry name" value="SSD"/>
</dbReference>
<keyword evidence="2" id="KW-0812">Transmembrane</keyword>
<proteinExistence type="predicted"/>
<keyword evidence="2" id="KW-0472">Membrane</keyword>
<evidence type="ECO:0000313" key="4">
    <source>
        <dbReference type="EMBL" id="PLW31139.1"/>
    </source>
</evidence>
<gene>
    <name evidence="4" type="ORF">PCASD_12460</name>
</gene>
<comment type="caution">
    <text evidence="4">The sequence shown here is derived from an EMBL/GenBank/DDBJ whole genome shotgun (WGS) entry which is preliminary data.</text>
</comment>
<reference evidence="4 5" key="1">
    <citation type="submission" date="2017-11" db="EMBL/GenBank/DDBJ databases">
        <title>De novo assembly and phasing of dikaryotic genomes from two isolates of Puccinia coronata f. sp. avenae, the causal agent of oat crown rust.</title>
        <authorList>
            <person name="Miller M.E."/>
            <person name="Zhang Y."/>
            <person name="Omidvar V."/>
            <person name="Sperschneider J."/>
            <person name="Schwessinger B."/>
            <person name="Raley C."/>
            <person name="Palmer J.M."/>
            <person name="Garnica D."/>
            <person name="Upadhyaya N."/>
            <person name="Rathjen J."/>
            <person name="Taylor J.M."/>
            <person name="Park R.F."/>
            <person name="Dodds P.N."/>
            <person name="Hirsch C.D."/>
            <person name="Kianian S.F."/>
            <person name="Figueroa M."/>
        </authorList>
    </citation>
    <scope>NUCLEOTIDE SEQUENCE [LARGE SCALE GENOMIC DNA]</scope>
    <source>
        <strain evidence="4">12SD80</strain>
    </source>
</reference>
<feature type="transmembrane region" description="Helical" evidence="2">
    <location>
        <begin position="26"/>
        <end position="50"/>
    </location>
</feature>
<organism evidence="4 5">
    <name type="scientific">Puccinia coronata f. sp. avenae</name>
    <dbReference type="NCBI Taxonomy" id="200324"/>
    <lineage>
        <taxon>Eukaryota</taxon>
        <taxon>Fungi</taxon>
        <taxon>Dikarya</taxon>
        <taxon>Basidiomycota</taxon>
        <taxon>Pucciniomycotina</taxon>
        <taxon>Pucciniomycetes</taxon>
        <taxon>Pucciniales</taxon>
        <taxon>Pucciniaceae</taxon>
        <taxon>Puccinia</taxon>
    </lineage>
</organism>
<sequence length="430" mass="47653">MLIAYMLMHLTFLNTFSNMAKLGSTFWLSTLTVLSAIFAFILALITAHVLGIRINPILLSEALPFLVITVAFDKPDSISTVGVLIVRDYAIEITVLGLGAISGINGLTEFCQLAGLSLLYDCLLFNGFKSYWKEQLAEQESIHAKLIKIFTSDTSSSAGGHKSAEKIVIESSRVNLALLSMFVGLHTLNLCTTLTLHTAITRYSSHRTAFSLGQPGNLSQGTKPSQLTNPLHPELQPDLASMVMGQIKINPTARFMRALLKRLSKEISLRDDEDLTKTQWIAQLSQPINMRVARNSRFRQPSLQPGAKSPFSLVFLDELMSSSSFVLLNTYLLKEIAISTANQTRRFRHRLSIERARTKAATSDKDESSENTSDNDQLTPAERAAGIILASTTGGSLSIERLDSPDRNQKDHLTHRQRWSSGLTKNRDWT</sequence>
<feature type="compositionally biased region" description="Basic and acidic residues" evidence="1">
    <location>
        <begin position="400"/>
        <end position="414"/>
    </location>
</feature>
<evidence type="ECO:0000259" key="3">
    <source>
        <dbReference type="PROSITE" id="PS50156"/>
    </source>
</evidence>
<feature type="domain" description="SSD" evidence="3">
    <location>
        <begin position="1"/>
        <end position="74"/>
    </location>
</feature>
<dbReference type="Proteomes" id="UP000235392">
    <property type="component" value="Unassembled WGS sequence"/>
</dbReference>
<dbReference type="AlphaFoldDB" id="A0A2N5U057"/>
<evidence type="ECO:0000256" key="2">
    <source>
        <dbReference type="SAM" id="Phobius"/>
    </source>
</evidence>
<feature type="region of interest" description="Disordered" evidence="1">
    <location>
        <begin position="356"/>
        <end position="382"/>
    </location>
</feature>
<dbReference type="PROSITE" id="PS50156">
    <property type="entry name" value="SSD"/>
    <property type="match status" value="1"/>
</dbReference>
<evidence type="ECO:0000256" key="1">
    <source>
        <dbReference type="SAM" id="MobiDB-lite"/>
    </source>
</evidence>
<accession>A0A2N5U057</accession>
<protein>
    <recommendedName>
        <fullName evidence="3">SSD domain-containing protein</fullName>
    </recommendedName>
</protein>